<reference evidence="2 3" key="1">
    <citation type="submission" date="2019-02" db="EMBL/GenBank/DDBJ databases">
        <title>Draft genome sequences of novel Actinobacteria.</title>
        <authorList>
            <person name="Sahin N."/>
            <person name="Ay H."/>
            <person name="Saygin H."/>
        </authorList>
    </citation>
    <scope>NUCLEOTIDE SEQUENCE [LARGE SCALE GENOMIC DNA]</scope>
    <source>
        <strain evidence="2 3">KC201</strain>
    </source>
</reference>
<dbReference type="Proteomes" id="UP000295157">
    <property type="component" value="Unassembled WGS sequence"/>
</dbReference>
<keyword evidence="2" id="KW-0255">Endonuclease</keyword>
<proteinExistence type="predicted"/>
<keyword evidence="3" id="KW-1185">Reference proteome</keyword>
<dbReference type="AlphaFoldDB" id="A0A4R4MFA3"/>
<keyword evidence="2" id="KW-0540">Nuclease</keyword>
<comment type="caution">
    <text evidence="2">The sequence shown here is derived from an EMBL/GenBank/DDBJ whole genome shotgun (WGS) entry which is preliminary data.</text>
</comment>
<name>A0A4R4MFA3_9ACTN</name>
<sequence>MASPSLPVRSFEEVACGRGRGSRYRAGDRNGDDRTEERNGRAGADHEAHGSPGCAAVHRRRPARVPRRREPIRALHREPPSEPCPHPLHQRVITRLVIILQNAAPPELECLTTVHVGYNDENFYIADLVVVPEAVSDGVDLMYSPGDLSLAVEVVSPSSKSVYEPAPFSVTFDPAQSMRLRG</sequence>
<accession>A0A4R4MFA3</accession>
<keyword evidence="2" id="KW-0378">Hydrolase</keyword>
<dbReference type="GO" id="GO:0004519">
    <property type="term" value="F:endonuclease activity"/>
    <property type="evidence" value="ECO:0007669"/>
    <property type="project" value="UniProtKB-KW"/>
</dbReference>
<gene>
    <name evidence="2" type="ORF">E1267_42860</name>
</gene>
<evidence type="ECO:0000256" key="1">
    <source>
        <dbReference type="SAM" id="MobiDB-lite"/>
    </source>
</evidence>
<evidence type="ECO:0000313" key="3">
    <source>
        <dbReference type="Proteomes" id="UP000295157"/>
    </source>
</evidence>
<feature type="compositionally biased region" description="Basic and acidic residues" evidence="1">
    <location>
        <begin position="25"/>
        <end position="49"/>
    </location>
</feature>
<dbReference type="Gene3D" id="3.90.1570.10">
    <property type="entry name" value="tt1808, chain A"/>
    <property type="match status" value="1"/>
</dbReference>
<feature type="compositionally biased region" description="Basic residues" evidence="1">
    <location>
        <begin position="57"/>
        <end position="67"/>
    </location>
</feature>
<feature type="region of interest" description="Disordered" evidence="1">
    <location>
        <begin position="1"/>
        <end position="69"/>
    </location>
</feature>
<dbReference type="OrthoDB" id="9799703at2"/>
<dbReference type="InterPro" id="IPR012296">
    <property type="entry name" value="Nuclease_put_TT1808"/>
</dbReference>
<dbReference type="EMBL" id="SMJZ01000360">
    <property type="protein sequence ID" value="TDB94294.1"/>
    <property type="molecule type" value="Genomic_DNA"/>
</dbReference>
<protein>
    <submittedName>
        <fullName evidence="2">Uma2 family endonuclease</fullName>
    </submittedName>
</protein>
<organism evidence="2 3">
    <name type="scientific">Nonomuraea longispora</name>
    <dbReference type="NCBI Taxonomy" id="1848320"/>
    <lineage>
        <taxon>Bacteria</taxon>
        <taxon>Bacillati</taxon>
        <taxon>Actinomycetota</taxon>
        <taxon>Actinomycetes</taxon>
        <taxon>Streptosporangiales</taxon>
        <taxon>Streptosporangiaceae</taxon>
        <taxon>Nonomuraea</taxon>
    </lineage>
</organism>
<evidence type="ECO:0000313" key="2">
    <source>
        <dbReference type="EMBL" id="TDB94294.1"/>
    </source>
</evidence>